<proteinExistence type="predicted"/>
<dbReference type="InterPro" id="IPR024229">
    <property type="entry name" value="DUF3781"/>
</dbReference>
<evidence type="ECO:0000313" key="1">
    <source>
        <dbReference type="EMBL" id="OXA97939.1"/>
    </source>
</evidence>
<reference evidence="1 2" key="1">
    <citation type="submission" date="2016-11" db="EMBL/GenBank/DDBJ databases">
        <title>Whole genomes of Flavobacteriaceae.</title>
        <authorList>
            <person name="Stine C."/>
            <person name="Li C."/>
            <person name="Tadesse D."/>
        </authorList>
    </citation>
    <scope>NUCLEOTIDE SEQUENCE [LARGE SCALE GENOMIC DNA]</scope>
    <source>
        <strain evidence="1 2">ATCC 29551</strain>
    </source>
</reference>
<gene>
    <name evidence="1" type="ORF">B0A62_02840</name>
</gene>
<dbReference type="EMBL" id="MUGY01000002">
    <property type="protein sequence ID" value="OXA97939.1"/>
    <property type="molecule type" value="Genomic_DNA"/>
</dbReference>
<evidence type="ECO:0000313" key="2">
    <source>
        <dbReference type="Proteomes" id="UP000198424"/>
    </source>
</evidence>
<dbReference type="Proteomes" id="UP000198424">
    <property type="component" value="Unassembled WGS sequence"/>
</dbReference>
<evidence type="ECO:0008006" key="3">
    <source>
        <dbReference type="Google" id="ProtNLM"/>
    </source>
</evidence>
<name>A0ABX4CN60_FLAHY</name>
<protein>
    <recommendedName>
        <fullName evidence="3">DUF3781 domain-containing protein</fullName>
    </recommendedName>
</protein>
<dbReference type="Pfam" id="PF12636">
    <property type="entry name" value="DUF3781"/>
    <property type="match status" value="1"/>
</dbReference>
<comment type="caution">
    <text evidence="1">The sequence shown here is derived from an EMBL/GenBank/DDBJ whole genome shotgun (WGS) entry which is preliminary data.</text>
</comment>
<accession>A0ABX4CN60</accession>
<organism evidence="1 2">
    <name type="scientific">Flavobacterium hydatis</name>
    <name type="common">Cytophaga aquatilis</name>
    <dbReference type="NCBI Taxonomy" id="991"/>
    <lineage>
        <taxon>Bacteria</taxon>
        <taxon>Pseudomonadati</taxon>
        <taxon>Bacteroidota</taxon>
        <taxon>Flavobacteriia</taxon>
        <taxon>Flavobacteriales</taxon>
        <taxon>Flavobacteriaceae</taxon>
        <taxon>Flavobacterium</taxon>
    </lineage>
</organism>
<keyword evidence="2" id="KW-1185">Reference proteome</keyword>
<sequence length="93" mass="11201">MDKTKILNNICYTELVYNRINKKLKSNLTKSEIETMLFDIINETREKFFQKIGKNFYISNTENNIRITINSYTYRIITVDRITKIENKLIKDK</sequence>